<reference evidence="2" key="1">
    <citation type="submission" date="2016-06" db="EMBL/GenBank/DDBJ databases">
        <title>Parallel loss of symbiosis genes in relatives of nitrogen-fixing non-legume Parasponia.</title>
        <authorList>
            <person name="Van Velzen R."/>
            <person name="Holmer R."/>
            <person name="Bu F."/>
            <person name="Rutten L."/>
            <person name="Van Zeijl A."/>
            <person name="Liu W."/>
            <person name="Santuari L."/>
            <person name="Cao Q."/>
            <person name="Sharma T."/>
            <person name="Shen D."/>
            <person name="Roswanjaya Y."/>
            <person name="Wardhani T."/>
            <person name="Kalhor M.S."/>
            <person name="Jansen J."/>
            <person name="Van den Hoogen J."/>
            <person name="Gungor B."/>
            <person name="Hartog M."/>
            <person name="Hontelez J."/>
            <person name="Verver J."/>
            <person name="Yang W.-C."/>
            <person name="Schijlen E."/>
            <person name="Repin R."/>
            <person name="Schilthuizen M."/>
            <person name="Schranz E."/>
            <person name="Heidstra R."/>
            <person name="Miyata K."/>
            <person name="Fedorova E."/>
            <person name="Kohlen W."/>
            <person name="Bisseling T."/>
            <person name="Smit S."/>
            <person name="Geurts R."/>
        </authorList>
    </citation>
    <scope>NUCLEOTIDE SEQUENCE [LARGE SCALE GENOMIC DNA]</scope>
    <source>
        <strain evidence="2">cv. WU1-14</strain>
    </source>
</reference>
<keyword evidence="2" id="KW-1185">Reference proteome</keyword>
<gene>
    <name evidence="1" type="ORF">PanWU01x14_366110</name>
</gene>
<accession>A0A2P5A5S5</accession>
<dbReference type="STRING" id="3476.A0A2P5A5S5"/>
<organism evidence="1 2">
    <name type="scientific">Parasponia andersonii</name>
    <name type="common">Sponia andersonii</name>
    <dbReference type="NCBI Taxonomy" id="3476"/>
    <lineage>
        <taxon>Eukaryota</taxon>
        <taxon>Viridiplantae</taxon>
        <taxon>Streptophyta</taxon>
        <taxon>Embryophyta</taxon>
        <taxon>Tracheophyta</taxon>
        <taxon>Spermatophyta</taxon>
        <taxon>Magnoliopsida</taxon>
        <taxon>eudicotyledons</taxon>
        <taxon>Gunneridae</taxon>
        <taxon>Pentapetalae</taxon>
        <taxon>rosids</taxon>
        <taxon>fabids</taxon>
        <taxon>Rosales</taxon>
        <taxon>Cannabaceae</taxon>
        <taxon>Parasponia</taxon>
    </lineage>
</organism>
<dbReference type="AlphaFoldDB" id="A0A2P5A5S5"/>
<evidence type="ECO:0000313" key="2">
    <source>
        <dbReference type="Proteomes" id="UP000237105"/>
    </source>
</evidence>
<proteinExistence type="predicted"/>
<dbReference type="PANTHER" id="PTHR47481">
    <property type="match status" value="1"/>
</dbReference>
<dbReference type="OrthoDB" id="1912561at2759"/>
<dbReference type="EMBL" id="JXTB01000907">
    <property type="protein sequence ID" value="PON31886.1"/>
    <property type="molecule type" value="Genomic_DNA"/>
</dbReference>
<sequence>MHLLFEIWEALNQIYTSSSLAKITQLRAKLQNLRKNGLTTMEYVQKHKNICNTLAAVGKLVSHKDYLLYLFGGLDCEYNAFVTSITNRHDNPFLEKIYSLLLSYEFRLESQNASAQLSSLQANLAHLKTNKKPYRPNFSNPAGPLHPKISKIELSNSNLIHQTPTNFNPVYLANPRANS</sequence>
<evidence type="ECO:0000313" key="1">
    <source>
        <dbReference type="EMBL" id="PON31886.1"/>
    </source>
</evidence>
<dbReference type="PANTHER" id="PTHR47481:SF22">
    <property type="entry name" value="RETROTRANSPOSON GAG DOMAIN-CONTAINING PROTEIN"/>
    <property type="match status" value="1"/>
</dbReference>
<protein>
    <recommendedName>
        <fullName evidence="3">Retrotransposon gag domain-containing protein</fullName>
    </recommendedName>
</protein>
<evidence type="ECO:0008006" key="3">
    <source>
        <dbReference type="Google" id="ProtNLM"/>
    </source>
</evidence>
<dbReference type="Pfam" id="PF14223">
    <property type="entry name" value="Retrotran_gag_2"/>
    <property type="match status" value="1"/>
</dbReference>
<name>A0A2P5A5S5_PARAD</name>
<comment type="caution">
    <text evidence="1">The sequence shown here is derived from an EMBL/GenBank/DDBJ whole genome shotgun (WGS) entry which is preliminary data.</text>
</comment>
<dbReference type="Proteomes" id="UP000237105">
    <property type="component" value="Unassembled WGS sequence"/>
</dbReference>